<comment type="caution">
    <text evidence="2">The sequence shown here is derived from an EMBL/GenBank/DDBJ whole genome shotgun (WGS) entry which is preliminary data.</text>
</comment>
<evidence type="ECO:0000256" key="1">
    <source>
        <dbReference type="SAM" id="MobiDB-lite"/>
    </source>
</evidence>
<feature type="region of interest" description="Disordered" evidence="1">
    <location>
        <begin position="17"/>
        <end position="41"/>
    </location>
</feature>
<keyword evidence="3" id="KW-1185">Reference proteome</keyword>
<evidence type="ECO:0000313" key="2">
    <source>
        <dbReference type="EMBL" id="MPC73985.1"/>
    </source>
</evidence>
<sequence>MEDLFYLFVPARLGRRGEARRGGTARRGEAGQGEAVPSSLKLQPNSSTISEATFITCPCEAFIPASTPTAQKYIINSERELLPYFLCAPLIYALVWPAEVDRRLLTRDLNVVMVDAC</sequence>
<dbReference type="AlphaFoldDB" id="A0A5B7HVX7"/>
<name>A0A5B7HVX7_PORTR</name>
<accession>A0A5B7HVX7</accession>
<reference evidence="2 3" key="1">
    <citation type="submission" date="2019-05" db="EMBL/GenBank/DDBJ databases">
        <title>Another draft genome of Portunus trituberculatus and its Hox gene families provides insights of decapod evolution.</title>
        <authorList>
            <person name="Jeong J.-H."/>
            <person name="Song I."/>
            <person name="Kim S."/>
            <person name="Choi T."/>
            <person name="Kim D."/>
            <person name="Ryu S."/>
            <person name="Kim W."/>
        </authorList>
    </citation>
    <scope>NUCLEOTIDE SEQUENCE [LARGE SCALE GENOMIC DNA]</scope>
    <source>
        <tissue evidence="2">Muscle</tissue>
    </source>
</reference>
<organism evidence="2 3">
    <name type="scientific">Portunus trituberculatus</name>
    <name type="common">Swimming crab</name>
    <name type="synonym">Neptunus trituberculatus</name>
    <dbReference type="NCBI Taxonomy" id="210409"/>
    <lineage>
        <taxon>Eukaryota</taxon>
        <taxon>Metazoa</taxon>
        <taxon>Ecdysozoa</taxon>
        <taxon>Arthropoda</taxon>
        <taxon>Crustacea</taxon>
        <taxon>Multicrustacea</taxon>
        <taxon>Malacostraca</taxon>
        <taxon>Eumalacostraca</taxon>
        <taxon>Eucarida</taxon>
        <taxon>Decapoda</taxon>
        <taxon>Pleocyemata</taxon>
        <taxon>Brachyura</taxon>
        <taxon>Eubrachyura</taxon>
        <taxon>Portunoidea</taxon>
        <taxon>Portunidae</taxon>
        <taxon>Portuninae</taxon>
        <taxon>Portunus</taxon>
    </lineage>
</organism>
<feature type="compositionally biased region" description="Basic and acidic residues" evidence="1">
    <location>
        <begin position="17"/>
        <end position="29"/>
    </location>
</feature>
<dbReference type="Proteomes" id="UP000324222">
    <property type="component" value="Unassembled WGS sequence"/>
</dbReference>
<dbReference type="EMBL" id="VSRR010037994">
    <property type="protein sequence ID" value="MPC73985.1"/>
    <property type="molecule type" value="Genomic_DNA"/>
</dbReference>
<evidence type="ECO:0000313" key="3">
    <source>
        <dbReference type="Proteomes" id="UP000324222"/>
    </source>
</evidence>
<gene>
    <name evidence="2" type="ORF">E2C01_068329</name>
</gene>
<proteinExistence type="predicted"/>
<protein>
    <submittedName>
        <fullName evidence="2">Uncharacterized protein</fullName>
    </submittedName>
</protein>